<feature type="transmembrane region" description="Helical" evidence="1">
    <location>
        <begin position="20"/>
        <end position="41"/>
    </location>
</feature>
<dbReference type="EMBL" id="JAAFGS010000005">
    <property type="protein sequence ID" value="NGZ76625.1"/>
    <property type="molecule type" value="Genomic_DNA"/>
</dbReference>
<keyword evidence="1" id="KW-1133">Transmembrane helix</keyword>
<sequence>MKTDRDAQPETGRKKGGGWAMFGVVMAGLLAVSLGFNFSLFTKEREGVFDNNQVLGQAMTLIQSADSQLNDAIRKIEGGADASQSLYAVGEVRVRLSQASGLMLSLREDISRQADKLTAADMMPATLRAFDAYLGNELAGSWQEGDAALDASREETLKELRAMKLDLAQLAGLSQDHNRQPYRLDEFLGRWESVMRQRVQEDPDTELHRGIGFLYGM</sequence>
<keyword evidence="1" id="KW-0472">Membrane</keyword>
<keyword evidence="3" id="KW-1185">Reference proteome</keyword>
<comment type="caution">
    <text evidence="2">The sequence shown here is derived from an EMBL/GenBank/DDBJ whole genome shotgun (WGS) entry which is preliminary data.</text>
</comment>
<evidence type="ECO:0000313" key="3">
    <source>
        <dbReference type="Proteomes" id="UP000800303"/>
    </source>
</evidence>
<dbReference type="Proteomes" id="UP000800303">
    <property type="component" value="Unassembled WGS sequence"/>
</dbReference>
<accession>A0ABX0F857</accession>
<keyword evidence="1" id="KW-0812">Transmembrane</keyword>
<dbReference type="RefSeq" id="WP_166275666.1">
    <property type="nucleotide sequence ID" value="NZ_JAAFGS010000005.1"/>
</dbReference>
<name>A0ABX0F857_9BACL</name>
<protein>
    <recommendedName>
        <fullName evidence="4">Methyl-accepting chemotaxis protein</fullName>
    </recommendedName>
</protein>
<gene>
    <name evidence="2" type="ORF">GYN08_14955</name>
</gene>
<evidence type="ECO:0008006" key="4">
    <source>
        <dbReference type="Google" id="ProtNLM"/>
    </source>
</evidence>
<evidence type="ECO:0000313" key="2">
    <source>
        <dbReference type="EMBL" id="NGZ76625.1"/>
    </source>
</evidence>
<organism evidence="2 3">
    <name type="scientific">Saccharibacillus alkalitolerans</name>
    <dbReference type="NCBI Taxonomy" id="2705290"/>
    <lineage>
        <taxon>Bacteria</taxon>
        <taxon>Bacillati</taxon>
        <taxon>Bacillota</taxon>
        <taxon>Bacilli</taxon>
        <taxon>Bacillales</taxon>
        <taxon>Paenibacillaceae</taxon>
        <taxon>Saccharibacillus</taxon>
    </lineage>
</organism>
<evidence type="ECO:0000256" key="1">
    <source>
        <dbReference type="SAM" id="Phobius"/>
    </source>
</evidence>
<reference evidence="2 3" key="1">
    <citation type="submission" date="2020-01" db="EMBL/GenBank/DDBJ databases">
        <title>Polyphasic characterisation and genomic insights into a novel alkali tolerant bacterium VR-M41.</title>
        <authorList>
            <person name="Vemuluri V.R."/>
        </authorList>
    </citation>
    <scope>NUCLEOTIDE SEQUENCE [LARGE SCALE GENOMIC DNA]</scope>
    <source>
        <strain evidence="2 3">VR-M41</strain>
    </source>
</reference>
<proteinExistence type="predicted"/>